<evidence type="ECO:0000259" key="6">
    <source>
        <dbReference type="Pfam" id="PF02668"/>
    </source>
</evidence>
<comment type="caution">
    <text evidence="7">The sequence shown here is derived from an EMBL/GenBank/DDBJ whole genome shotgun (WGS) entry which is preliminary data.</text>
</comment>
<dbReference type="OrthoDB" id="9769888at2"/>
<keyword evidence="3" id="KW-0408">Iron</keyword>
<dbReference type="AlphaFoldDB" id="A0A2W2ESB4"/>
<feature type="domain" description="TauD/TfdA-like" evidence="6">
    <location>
        <begin position="40"/>
        <end position="325"/>
    </location>
</feature>
<protein>
    <submittedName>
        <fullName evidence="7">Taurine catabolism dioxygenase TauD</fullName>
    </submittedName>
</protein>
<dbReference type="GO" id="GO:0051213">
    <property type="term" value="F:dioxygenase activity"/>
    <property type="evidence" value="ECO:0007669"/>
    <property type="project" value="UniProtKB-KW"/>
</dbReference>
<dbReference type="Pfam" id="PF02668">
    <property type="entry name" value="TauD"/>
    <property type="match status" value="1"/>
</dbReference>
<gene>
    <name evidence="7" type="ORF">C1I95_11690</name>
</gene>
<keyword evidence="8" id="KW-1185">Reference proteome</keyword>
<evidence type="ECO:0000256" key="1">
    <source>
        <dbReference type="ARBA" id="ARBA00001954"/>
    </source>
</evidence>
<evidence type="ECO:0000256" key="4">
    <source>
        <dbReference type="ARBA" id="ARBA00023194"/>
    </source>
</evidence>
<dbReference type="InterPro" id="IPR003819">
    <property type="entry name" value="TauD/TfdA-like"/>
</dbReference>
<evidence type="ECO:0000313" key="7">
    <source>
        <dbReference type="EMBL" id="PZG19355.1"/>
    </source>
</evidence>
<comment type="cofactor">
    <cofactor evidence="1">
        <name>Fe(2+)</name>
        <dbReference type="ChEBI" id="CHEBI:29033"/>
    </cofactor>
</comment>
<accession>A0A2W2ESB4</accession>
<organism evidence="7 8">
    <name type="scientific">Micromonospora craterilacus</name>
    <dbReference type="NCBI Taxonomy" id="1655439"/>
    <lineage>
        <taxon>Bacteria</taxon>
        <taxon>Bacillati</taxon>
        <taxon>Actinomycetota</taxon>
        <taxon>Actinomycetes</taxon>
        <taxon>Micromonosporales</taxon>
        <taxon>Micromonosporaceae</taxon>
        <taxon>Micromonospora</taxon>
    </lineage>
</organism>
<sequence length="358" mass="38678">MTGQFGFRGGRRRPVSAATAHWVQSTGALDFPYEVHPIEEVDLAGWVDEHPGVVDGWLARHGAVLFTGFAVDLVTFSRVATAVGGAALPYRERTTPRSELTPGVYTSTEYPPDQRIPLHNENAYQRCFPTRLVFCCLDAPHSGGATPVADCRRVLARLAPAAVAGFRDRGVRYLRSFGDGAGLSWPEAFGTANRDQVEAYCREEAIDLHWRGAGGLRTAQVRPALLRHPHHRQEVWFNHVNLFHVSALDRSLSDALTAQLGPDGVPLNVTYGDGTPIPADLVAEIRAAYDAEAVAVAWRPGDVLVVDNLLVAHGREPFTGPRRIVVSMAGRHCHDLGALPNPSAASPPATADAGGDDR</sequence>
<dbReference type="PANTHER" id="PTHR10696:SF56">
    <property type="entry name" value="TAUD_TFDA-LIKE DOMAIN-CONTAINING PROTEIN"/>
    <property type="match status" value="1"/>
</dbReference>
<proteinExistence type="predicted"/>
<dbReference type="PANTHER" id="PTHR10696">
    <property type="entry name" value="GAMMA-BUTYROBETAINE HYDROXYLASE-RELATED"/>
    <property type="match status" value="1"/>
</dbReference>
<evidence type="ECO:0000256" key="3">
    <source>
        <dbReference type="ARBA" id="ARBA00023004"/>
    </source>
</evidence>
<feature type="region of interest" description="Disordered" evidence="5">
    <location>
        <begin position="337"/>
        <end position="358"/>
    </location>
</feature>
<reference evidence="7 8" key="1">
    <citation type="submission" date="2018-01" db="EMBL/GenBank/DDBJ databases">
        <title>Draft genome sequence of Jishengella sp. NA12.</title>
        <authorList>
            <person name="Sahin N."/>
            <person name="Ay H."/>
            <person name="Saygin H."/>
        </authorList>
    </citation>
    <scope>NUCLEOTIDE SEQUENCE [LARGE SCALE GENOMIC DNA]</scope>
    <source>
        <strain evidence="7 8">NA12</strain>
    </source>
</reference>
<dbReference type="InterPro" id="IPR042098">
    <property type="entry name" value="TauD-like_sf"/>
</dbReference>
<name>A0A2W2ESB4_9ACTN</name>
<keyword evidence="2" id="KW-0560">Oxidoreductase</keyword>
<evidence type="ECO:0000313" key="8">
    <source>
        <dbReference type="Proteomes" id="UP000248924"/>
    </source>
</evidence>
<dbReference type="EMBL" id="POTY01000057">
    <property type="protein sequence ID" value="PZG19355.1"/>
    <property type="molecule type" value="Genomic_DNA"/>
</dbReference>
<keyword evidence="7" id="KW-0223">Dioxygenase</keyword>
<dbReference type="Gene3D" id="3.60.130.10">
    <property type="entry name" value="Clavaminate synthase-like"/>
    <property type="match status" value="1"/>
</dbReference>
<dbReference type="InterPro" id="IPR050411">
    <property type="entry name" value="AlphaKG_dependent_hydroxylases"/>
</dbReference>
<dbReference type="SUPFAM" id="SSF51197">
    <property type="entry name" value="Clavaminate synthase-like"/>
    <property type="match status" value="1"/>
</dbReference>
<dbReference type="GO" id="GO:0017000">
    <property type="term" value="P:antibiotic biosynthetic process"/>
    <property type="evidence" value="ECO:0007669"/>
    <property type="project" value="UniProtKB-KW"/>
</dbReference>
<evidence type="ECO:0000256" key="5">
    <source>
        <dbReference type="SAM" id="MobiDB-lite"/>
    </source>
</evidence>
<dbReference type="Proteomes" id="UP000248924">
    <property type="component" value="Unassembled WGS sequence"/>
</dbReference>
<keyword evidence="4" id="KW-0045">Antibiotic biosynthesis</keyword>
<evidence type="ECO:0000256" key="2">
    <source>
        <dbReference type="ARBA" id="ARBA00023002"/>
    </source>
</evidence>